<keyword evidence="1" id="KW-0472">Membrane</keyword>
<keyword evidence="1" id="KW-1133">Transmembrane helix</keyword>
<name>A0ABS1T5C3_9CLOT</name>
<dbReference type="Proteomes" id="UP000632377">
    <property type="component" value="Unassembled WGS sequence"/>
</dbReference>
<organism evidence="2 3">
    <name type="scientific">Clostridium rhizosphaerae</name>
    <dbReference type="NCBI Taxonomy" id="2803861"/>
    <lineage>
        <taxon>Bacteria</taxon>
        <taxon>Bacillati</taxon>
        <taxon>Bacillota</taxon>
        <taxon>Clostridia</taxon>
        <taxon>Eubacteriales</taxon>
        <taxon>Clostridiaceae</taxon>
        <taxon>Clostridium</taxon>
    </lineage>
</organism>
<keyword evidence="1" id="KW-0812">Transmembrane</keyword>
<comment type="caution">
    <text evidence="2">The sequence shown here is derived from an EMBL/GenBank/DDBJ whole genome shotgun (WGS) entry which is preliminary data.</text>
</comment>
<dbReference type="Pfam" id="PF20040">
    <property type="entry name" value="DUF6442"/>
    <property type="match status" value="1"/>
</dbReference>
<keyword evidence="3" id="KW-1185">Reference proteome</keyword>
<proteinExistence type="predicted"/>
<sequence length="159" mass="18041">MKEIFCTTTAKTNDEYREVIKKRMRTMVLLIIIGFITALVGFGAESYLKLSINEHMLGVYTGVGTGLFVGGIILWIKNKLLLGNEDKLKESRLSNTDERIQEIGNRALRTATYVIIIVIYAIALIGGLFNQILFQAFMFVIFTFIIAYAIAYKYYNGKM</sequence>
<protein>
    <recommendedName>
        <fullName evidence="4">DUF2178 domain-containing protein</fullName>
    </recommendedName>
</protein>
<dbReference type="RefSeq" id="WP_202746960.1">
    <property type="nucleotide sequence ID" value="NZ_JAESWC010000001.1"/>
</dbReference>
<dbReference type="InterPro" id="IPR045620">
    <property type="entry name" value="DUF6442"/>
</dbReference>
<gene>
    <name evidence="2" type="ORF">JK636_00945</name>
</gene>
<feature type="transmembrane region" description="Helical" evidence="1">
    <location>
        <begin position="27"/>
        <end position="44"/>
    </location>
</feature>
<evidence type="ECO:0000313" key="2">
    <source>
        <dbReference type="EMBL" id="MBL4934317.1"/>
    </source>
</evidence>
<feature type="transmembrane region" description="Helical" evidence="1">
    <location>
        <begin position="107"/>
        <end position="126"/>
    </location>
</feature>
<reference evidence="2 3" key="1">
    <citation type="submission" date="2021-01" db="EMBL/GenBank/DDBJ databases">
        <title>Genome public.</title>
        <authorList>
            <person name="Liu C."/>
            <person name="Sun Q."/>
        </authorList>
    </citation>
    <scope>NUCLEOTIDE SEQUENCE [LARGE SCALE GENOMIC DNA]</scope>
    <source>
        <strain evidence="2 3">YIM B02515</strain>
    </source>
</reference>
<feature type="transmembrane region" description="Helical" evidence="1">
    <location>
        <begin position="56"/>
        <end position="76"/>
    </location>
</feature>
<accession>A0ABS1T5C3</accession>
<feature type="transmembrane region" description="Helical" evidence="1">
    <location>
        <begin position="132"/>
        <end position="155"/>
    </location>
</feature>
<evidence type="ECO:0000313" key="3">
    <source>
        <dbReference type="Proteomes" id="UP000632377"/>
    </source>
</evidence>
<evidence type="ECO:0008006" key="4">
    <source>
        <dbReference type="Google" id="ProtNLM"/>
    </source>
</evidence>
<dbReference type="EMBL" id="JAESWC010000001">
    <property type="protein sequence ID" value="MBL4934317.1"/>
    <property type="molecule type" value="Genomic_DNA"/>
</dbReference>
<evidence type="ECO:0000256" key="1">
    <source>
        <dbReference type="SAM" id="Phobius"/>
    </source>
</evidence>